<dbReference type="GO" id="GO:0032267">
    <property type="term" value="F:tRNA(Ile)-lysidine synthase activity"/>
    <property type="evidence" value="ECO:0007669"/>
    <property type="project" value="UniProtKB-EC"/>
</dbReference>
<organism evidence="10">
    <name type="scientific">Dictyoglomus turgidum</name>
    <dbReference type="NCBI Taxonomy" id="513050"/>
    <lineage>
        <taxon>Bacteria</taxon>
        <taxon>Pseudomonadati</taxon>
        <taxon>Dictyoglomota</taxon>
        <taxon>Dictyoglomia</taxon>
        <taxon>Dictyoglomales</taxon>
        <taxon>Dictyoglomaceae</taxon>
        <taxon>Dictyoglomus</taxon>
    </lineage>
</organism>
<keyword evidence="2 8" id="KW-0963">Cytoplasm</keyword>
<evidence type="ECO:0000256" key="8">
    <source>
        <dbReference type="HAMAP-Rule" id="MF_01161"/>
    </source>
</evidence>
<dbReference type="InterPro" id="IPR012094">
    <property type="entry name" value="tRNA_Ile_lys_synt"/>
</dbReference>
<dbReference type="InterPro" id="IPR014729">
    <property type="entry name" value="Rossmann-like_a/b/a_fold"/>
</dbReference>
<dbReference type="SUPFAM" id="SSF82829">
    <property type="entry name" value="MesJ substrate recognition domain-like"/>
    <property type="match status" value="1"/>
</dbReference>
<evidence type="ECO:0000259" key="9">
    <source>
        <dbReference type="SMART" id="SM00977"/>
    </source>
</evidence>
<reference evidence="10" key="1">
    <citation type="journal article" date="2020" name="mSystems">
        <title>Genome- and Community-Level Interaction Insights into Carbon Utilization and Element Cycling Functions of Hydrothermarchaeota in Hydrothermal Sediment.</title>
        <authorList>
            <person name="Zhou Z."/>
            <person name="Liu Y."/>
            <person name="Xu W."/>
            <person name="Pan J."/>
            <person name="Luo Z.H."/>
            <person name="Li M."/>
        </authorList>
    </citation>
    <scope>NUCLEOTIDE SEQUENCE [LARGE SCALE GENOMIC DNA]</scope>
    <source>
        <strain evidence="10">SpSt-751</strain>
    </source>
</reference>
<comment type="caution">
    <text evidence="10">The sequence shown here is derived from an EMBL/GenBank/DDBJ whole genome shotgun (WGS) entry which is preliminary data.</text>
</comment>
<evidence type="ECO:0000256" key="2">
    <source>
        <dbReference type="ARBA" id="ARBA00022490"/>
    </source>
</evidence>
<dbReference type="Gene3D" id="3.40.50.620">
    <property type="entry name" value="HUPs"/>
    <property type="match status" value="1"/>
</dbReference>
<protein>
    <recommendedName>
        <fullName evidence="8">tRNA(Ile)-lysidine synthase</fullName>
        <ecNumber evidence="8">6.3.4.19</ecNumber>
    </recommendedName>
    <alternativeName>
        <fullName evidence="8">tRNA(Ile)-2-lysyl-cytidine synthase</fullName>
    </alternativeName>
    <alternativeName>
        <fullName evidence="8">tRNA(Ile)-lysidine synthetase</fullName>
    </alternativeName>
</protein>
<comment type="function">
    <text evidence="8">Ligates lysine onto the cytidine present at position 34 of the AUA codon-specific tRNA(Ile) that contains the anticodon CAU, in an ATP-dependent manner. Cytidine is converted to lysidine, thus changing the amino acid specificity of the tRNA from methionine to isoleucine.</text>
</comment>
<comment type="subcellular location">
    <subcellularLocation>
        <location evidence="1 8">Cytoplasm</location>
    </subcellularLocation>
</comment>
<dbReference type="SUPFAM" id="SSF52402">
    <property type="entry name" value="Adenine nucleotide alpha hydrolases-like"/>
    <property type="match status" value="1"/>
</dbReference>
<dbReference type="EMBL" id="DTGA01000191">
    <property type="protein sequence ID" value="HGB31665.1"/>
    <property type="molecule type" value="Genomic_DNA"/>
</dbReference>
<dbReference type="EC" id="6.3.4.19" evidence="8"/>
<dbReference type="InterPro" id="IPR012795">
    <property type="entry name" value="tRNA_Ile_lys_synt_N"/>
</dbReference>
<evidence type="ECO:0000256" key="4">
    <source>
        <dbReference type="ARBA" id="ARBA00022694"/>
    </source>
</evidence>
<evidence type="ECO:0000256" key="1">
    <source>
        <dbReference type="ARBA" id="ARBA00004496"/>
    </source>
</evidence>
<sequence length="456" mass="53789">MKDKFLEIIEKKVLNFINAESLINERDSILICISGGSDSFALAEILHSISPQYNYTLHLLYIDHHVRQNTEEEKLLIKDYANKKNIPFTILNIYPDNLSEKTLRDKRYKIIEEFAQKNGFTKIALGHTLDDNIETIIMNFLRGYGLEGLTGIPPKRDKIIRPILVLTKKETTEYCNKKEIKYKEDFTNYLPITLRNKVRYQLIPFLRDIIDQFPQSLINQNIILNWDQELLKDISTEYSDKYIKSNMDGFEFNYNNWSNIPNAIKVRILKNIFNKMGENITIDGLIYLMNKLSKRRKTGNIAIMNTIKIYKHGDKVYFIKKTLEENYEYILSIPGSLKLPSGYEIITEIIEDNKESIKFDDLWHVYFDYDKIKTDKLTVRNWREGDKIKPFGLKGKSKKLQDLFIDKKIPKWKRLEIPLIFWENELLWVVGVARSNIAPITEDTKRILHIMAKKEV</sequence>
<keyword evidence="5 8" id="KW-0547">Nucleotide-binding</keyword>
<dbReference type="NCBIfam" id="TIGR02432">
    <property type="entry name" value="lysidine_TilS_N"/>
    <property type="match status" value="1"/>
</dbReference>
<dbReference type="CDD" id="cd01992">
    <property type="entry name" value="TilS_N"/>
    <property type="match status" value="1"/>
</dbReference>
<dbReference type="NCBIfam" id="TIGR02433">
    <property type="entry name" value="lysidine_TilS_C"/>
    <property type="match status" value="1"/>
</dbReference>
<accession>A0A7C3WN74</accession>
<evidence type="ECO:0000256" key="6">
    <source>
        <dbReference type="ARBA" id="ARBA00022840"/>
    </source>
</evidence>
<feature type="domain" description="Lysidine-tRNA(Ile) synthetase C-terminal" evidence="9">
    <location>
        <begin position="377"/>
        <end position="450"/>
    </location>
</feature>
<keyword evidence="3 8" id="KW-0436">Ligase</keyword>
<dbReference type="HAMAP" id="MF_01161">
    <property type="entry name" value="tRNA_Ile_lys_synt"/>
    <property type="match status" value="1"/>
</dbReference>
<evidence type="ECO:0000256" key="7">
    <source>
        <dbReference type="ARBA" id="ARBA00048539"/>
    </source>
</evidence>
<dbReference type="SUPFAM" id="SSF56037">
    <property type="entry name" value="PheT/TilS domain"/>
    <property type="match status" value="1"/>
</dbReference>
<comment type="catalytic activity">
    <reaction evidence="7 8">
        <text>cytidine(34) in tRNA(Ile2) + L-lysine + ATP = lysidine(34) in tRNA(Ile2) + AMP + diphosphate + H(+)</text>
        <dbReference type="Rhea" id="RHEA:43744"/>
        <dbReference type="Rhea" id="RHEA-COMP:10625"/>
        <dbReference type="Rhea" id="RHEA-COMP:10670"/>
        <dbReference type="ChEBI" id="CHEBI:15378"/>
        <dbReference type="ChEBI" id="CHEBI:30616"/>
        <dbReference type="ChEBI" id="CHEBI:32551"/>
        <dbReference type="ChEBI" id="CHEBI:33019"/>
        <dbReference type="ChEBI" id="CHEBI:82748"/>
        <dbReference type="ChEBI" id="CHEBI:83665"/>
        <dbReference type="ChEBI" id="CHEBI:456215"/>
        <dbReference type="EC" id="6.3.4.19"/>
    </reaction>
</comment>
<dbReference type="GO" id="GO:0005524">
    <property type="term" value="F:ATP binding"/>
    <property type="evidence" value="ECO:0007669"/>
    <property type="project" value="UniProtKB-UniRule"/>
</dbReference>
<comment type="similarity">
    <text evidence="8">Belongs to the tRNA(Ile)-lysidine synthase family.</text>
</comment>
<evidence type="ECO:0000256" key="3">
    <source>
        <dbReference type="ARBA" id="ARBA00022598"/>
    </source>
</evidence>
<dbReference type="InterPro" id="IPR011063">
    <property type="entry name" value="TilS/TtcA_N"/>
</dbReference>
<evidence type="ECO:0000313" key="10">
    <source>
        <dbReference type="EMBL" id="HGB31665.1"/>
    </source>
</evidence>
<dbReference type="Pfam" id="PF11734">
    <property type="entry name" value="TilS_C"/>
    <property type="match status" value="1"/>
</dbReference>
<dbReference type="InterPro" id="IPR012796">
    <property type="entry name" value="Lysidine-tRNA-synth_C"/>
</dbReference>
<name>A0A7C3WN74_9BACT</name>
<dbReference type="SMART" id="SM00977">
    <property type="entry name" value="TilS_C"/>
    <property type="match status" value="1"/>
</dbReference>
<gene>
    <name evidence="8 10" type="primary">tilS</name>
    <name evidence="10" type="ORF">ENV35_07320</name>
</gene>
<dbReference type="AlphaFoldDB" id="A0A7C3WN74"/>
<keyword evidence="6 8" id="KW-0067">ATP-binding</keyword>
<comment type="domain">
    <text evidence="8">The N-terminal region contains the highly conserved SGGXDS motif, predicted to be a P-loop motif involved in ATP binding.</text>
</comment>
<dbReference type="GO" id="GO:0005737">
    <property type="term" value="C:cytoplasm"/>
    <property type="evidence" value="ECO:0007669"/>
    <property type="project" value="UniProtKB-SubCell"/>
</dbReference>
<proteinExistence type="inferred from homology"/>
<dbReference type="PANTHER" id="PTHR43033">
    <property type="entry name" value="TRNA(ILE)-LYSIDINE SYNTHASE-RELATED"/>
    <property type="match status" value="1"/>
</dbReference>
<feature type="binding site" evidence="8">
    <location>
        <begin position="34"/>
        <end position="39"/>
    </location>
    <ligand>
        <name>ATP</name>
        <dbReference type="ChEBI" id="CHEBI:30616"/>
    </ligand>
</feature>
<dbReference type="PANTHER" id="PTHR43033:SF1">
    <property type="entry name" value="TRNA(ILE)-LYSIDINE SYNTHASE-RELATED"/>
    <property type="match status" value="1"/>
</dbReference>
<keyword evidence="4 8" id="KW-0819">tRNA processing</keyword>
<evidence type="ECO:0000256" key="5">
    <source>
        <dbReference type="ARBA" id="ARBA00022741"/>
    </source>
</evidence>
<dbReference type="GO" id="GO:0006400">
    <property type="term" value="P:tRNA modification"/>
    <property type="evidence" value="ECO:0007669"/>
    <property type="project" value="UniProtKB-UniRule"/>
</dbReference>
<dbReference type="Pfam" id="PF01171">
    <property type="entry name" value="ATP_bind_3"/>
    <property type="match status" value="1"/>
</dbReference>